<feature type="region of interest" description="Disordered" evidence="1">
    <location>
        <begin position="1"/>
        <end position="43"/>
    </location>
</feature>
<name>A0ABS0YXD7_9BACT</name>
<dbReference type="Proteomes" id="UP000641025">
    <property type="component" value="Unassembled WGS sequence"/>
</dbReference>
<organism evidence="2 3">
    <name type="scientific">Geomonas propionica</name>
    <dbReference type="NCBI Taxonomy" id="2798582"/>
    <lineage>
        <taxon>Bacteria</taxon>
        <taxon>Pseudomonadati</taxon>
        <taxon>Thermodesulfobacteriota</taxon>
        <taxon>Desulfuromonadia</taxon>
        <taxon>Geobacterales</taxon>
        <taxon>Geobacteraceae</taxon>
        <taxon>Geomonas</taxon>
    </lineage>
</organism>
<keyword evidence="3" id="KW-1185">Reference proteome</keyword>
<evidence type="ECO:0000313" key="2">
    <source>
        <dbReference type="EMBL" id="MBJ6802132.1"/>
    </source>
</evidence>
<comment type="caution">
    <text evidence="2">The sequence shown here is derived from an EMBL/GenBank/DDBJ whole genome shotgun (WGS) entry which is preliminary data.</text>
</comment>
<evidence type="ECO:0000313" key="3">
    <source>
        <dbReference type="Proteomes" id="UP000641025"/>
    </source>
</evidence>
<proteinExistence type="predicted"/>
<sequence length="97" mass="10717">MPTKTRPEETLDSAPADEPAKLREFADNQAEEAAGGPDAAAGESVDCCCRTHPLVPAFSLCLLRKRSCPYAMSFGHQYLCRHPEHVKFLVPLPKHKK</sequence>
<feature type="compositionally biased region" description="Low complexity" evidence="1">
    <location>
        <begin position="31"/>
        <end position="43"/>
    </location>
</feature>
<dbReference type="RefSeq" id="WP_199396607.1">
    <property type="nucleotide sequence ID" value="NZ_JAEMHK010000016.1"/>
</dbReference>
<protein>
    <recommendedName>
        <fullName evidence="4">CopL family metal-binding regulatory protein</fullName>
    </recommendedName>
</protein>
<dbReference type="EMBL" id="JAEMHK010000016">
    <property type="protein sequence ID" value="MBJ6802132.1"/>
    <property type="molecule type" value="Genomic_DNA"/>
</dbReference>
<reference evidence="2 3" key="1">
    <citation type="submission" date="2020-12" db="EMBL/GenBank/DDBJ databases">
        <title>Geomonas sp. Red259, isolated from paddy soil.</title>
        <authorList>
            <person name="Xu Z."/>
            <person name="Zhang Z."/>
            <person name="Masuda Y."/>
            <person name="Itoh H."/>
            <person name="Senoo K."/>
        </authorList>
    </citation>
    <scope>NUCLEOTIDE SEQUENCE [LARGE SCALE GENOMIC DNA]</scope>
    <source>
        <strain evidence="2 3">Red259</strain>
    </source>
</reference>
<evidence type="ECO:0000256" key="1">
    <source>
        <dbReference type="SAM" id="MobiDB-lite"/>
    </source>
</evidence>
<gene>
    <name evidence="2" type="ORF">JFN90_18555</name>
</gene>
<evidence type="ECO:0008006" key="4">
    <source>
        <dbReference type="Google" id="ProtNLM"/>
    </source>
</evidence>
<accession>A0ABS0YXD7</accession>